<dbReference type="EMBL" id="CAADRA010000177">
    <property type="protein sequence ID" value="VFT79082.1"/>
    <property type="molecule type" value="Genomic_DNA"/>
</dbReference>
<organism evidence="6 7">
    <name type="scientific">Aphanomyces stellatus</name>
    <dbReference type="NCBI Taxonomy" id="120398"/>
    <lineage>
        <taxon>Eukaryota</taxon>
        <taxon>Sar</taxon>
        <taxon>Stramenopiles</taxon>
        <taxon>Oomycota</taxon>
        <taxon>Saprolegniomycetes</taxon>
        <taxon>Saprolegniales</taxon>
        <taxon>Verrucalvaceae</taxon>
        <taxon>Aphanomyces</taxon>
    </lineage>
</organism>
<keyword evidence="1" id="KW-0862">Zinc</keyword>
<feature type="domain" description="B box-type" evidence="4">
    <location>
        <begin position="86"/>
        <end position="123"/>
    </location>
</feature>
<keyword evidence="7" id="KW-1185">Reference proteome</keyword>
<feature type="region of interest" description="Disordered" evidence="3">
    <location>
        <begin position="156"/>
        <end position="228"/>
    </location>
</feature>
<sequence length="531" mass="58602">MTDDTDNQNRVLDTMLNVSWDMVKCIDKHCLRASLQRCQTCKVDNYFCSQHYARHLKKMHRNTKEIEEIGPQGIGCAVCDVRSTSSSSVVCEKCTDFKVEFYCSSCSTYQCHKCGSNHMHPVFPVAGARGLCNFNLQWSNDLISDVQKYYVQYKPADAAPSSRQPSPDPSPPPTPVAAAPVARPRDPRQPVSAPPVAPPVVVKVQPEEPQQQQPTPPPVVRPKDPRQQMRDAVALPVPANVVASAPPPMRPTDPRQHMTIKREVVVPPPAATQPPVATPIVPVVAPPVVPPPLAVKAEMPSPAAAAMPLSPMVASPFMDDMDGAAMPLPHVGENYLKGAVLESYNTRNDAAMKLENDIRKLASEVKFKVNSQSMQDALAANKQRNALQQQLERLLSERDEAVARVILYDPATLAKYTAAHDPASPSYKQPVNIPAIVQRFVPMKHGQCAKCEAKIQALQKQRVRVQKQIDDALAQHDIQGMEKLQGDIDALDVQMLELDAQRGAEFVEISLFSERVRLLVKQFREEQGANE</sequence>
<reference evidence="6 7" key="1">
    <citation type="submission" date="2019-03" db="EMBL/GenBank/DDBJ databases">
        <authorList>
            <person name="Gaulin E."/>
            <person name="Dumas B."/>
        </authorList>
    </citation>
    <scope>NUCLEOTIDE SEQUENCE [LARGE SCALE GENOMIC DNA]</scope>
    <source>
        <strain evidence="6">CBS 568.67</strain>
    </source>
</reference>
<keyword evidence="1" id="KW-0479">Metal-binding</keyword>
<gene>
    <name evidence="6" type="primary">Aste57867_1875</name>
    <name evidence="5" type="ORF">As57867_001873</name>
    <name evidence="6" type="ORF">ASTE57867_1875</name>
</gene>
<evidence type="ECO:0000256" key="1">
    <source>
        <dbReference type="PROSITE-ProRule" id="PRU00024"/>
    </source>
</evidence>
<reference evidence="5" key="2">
    <citation type="submission" date="2019-06" db="EMBL/GenBank/DDBJ databases">
        <title>Genomics analysis of Aphanomyces spp. identifies a new class of oomycete effector associated with host adaptation.</title>
        <authorList>
            <person name="Gaulin E."/>
        </authorList>
    </citation>
    <scope>NUCLEOTIDE SEQUENCE</scope>
    <source>
        <strain evidence="5">CBS 578.67</strain>
    </source>
</reference>
<dbReference type="PROSITE" id="PS50119">
    <property type="entry name" value="ZF_BBOX"/>
    <property type="match status" value="1"/>
</dbReference>
<keyword evidence="1" id="KW-0863">Zinc-finger</keyword>
<feature type="coiled-coil region" evidence="2">
    <location>
        <begin position="377"/>
        <end position="404"/>
    </location>
</feature>
<evidence type="ECO:0000313" key="7">
    <source>
        <dbReference type="Proteomes" id="UP000332933"/>
    </source>
</evidence>
<feature type="compositionally biased region" description="Pro residues" evidence="3">
    <location>
        <begin position="166"/>
        <end position="175"/>
    </location>
</feature>
<dbReference type="EMBL" id="VJMH01000177">
    <property type="protein sequence ID" value="KAF0718137.1"/>
    <property type="molecule type" value="Genomic_DNA"/>
</dbReference>
<name>A0A485K6C2_9STRA</name>
<dbReference type="GO" id="GO:0008270">
    <property type="term" value="F:zinc ion binding"/>
    <property type="evidence" value="ECO:0007669"/>
    <property type="project" value="UniProtKB-KW"/>
</dbReference>
<evidence type="ECO:0000256" key="2">
    <source>
        <dbReference type="SAM" id="Coils"/>
    </source>
</evidence>
<feature type="coiled-coil region" evidence="2">
    <location>
        <begin position="448"/>
        <end position="501"/>
    </location>
</feature>
<accession>A0A485K6C2</accession>
<evidence type="ECO:0000313" key="5">
    <source>
        <dbReference type="EMBL" id="KAF0718137.1"/>
    </source>
</evidence>
<evidence type="ECO:0000256" key="3">
    <source>
        <dbReference type="SAM" id="MobiDB-lite"/>
    </source>
</evidence>
<dbReference type="OrthoDB" id="5407799at2759"/>
<evidence type="ECO:0000259" key="4">
    <source>
        <dbReference type="PROSITE" id="PS50119"/>
    </source>
</evidence>
<keyword evidence="2" id="KW-0175">Coiled coil</keyword>
<dbReference type="Proteomes" id="UP000332933">
    <property type="component" value="Unassembled WGS sequence"/>
</dbReference>
<dbReference type="AlphaFoldDB" id="A0A485K6C2"/>
<feature type="compositionally biased region" description="Low complexity" evidence="3">
    <location>
        <begin position="156"/>
        <end position="165"/>
    </location>
</feature>
<dbReference type="InterPro" id="IPR000315">
    <property type="entry name" value="Znf_B-box"/>
</dbReference>
<protein>
    <submittedName>
        <fullName evidence="6">Aste57867_1875 protein</fullName>
    </submittedName>
</protein>
<feature type="compositionally biased region" description="Low complexity" evidence="3">
    <location>
        <begin position="199"/>
        <end position="213"/>
    </location>
</feature>
<proteinExistence type="predicted"/>
<evidence type="ECO:0000313" key="6">
    <source>
        <dbReference type="EMBL" id="VFT79082.1"/>
    </source>
</evidence>